<dbReference type="PANTHER" id="PTHR37422:SF13">
    <property type="entry name" value="LIPOPOLYSACCHARIDE BIOSYNTHESIS PROTEIN PA4999-RELATED"/>
    <property type="match status" value="1"/>
</dbReference>
<feature type="transmembrane region" description="Helical" evidence="5">
    <location>
        <begin position="79"/>
        <end position="97"/>
    </location>
</feature>
<feature type="transmembrane region" description="Helical" evidence="5">
    <location>
        <begin position="205"/>
        <end position="225"/>
    </location>
</feature>
<feature type="transmembrane region" description="Helical" evidence="5">
    <location>
        <begin position="104"/>
        <end position="124"/>
    </location>
</feature>
<dbReference type="EMBL" id="FNCW01000018">
    <property type="protein sequence ID" value="SDH03367.1"/>
    <property type="molecule type" value="Genomic_DNA"/>
</dbReference>
<evidence type="ECO:0000256" key="5">
    <source>
        <dbReference type="SAM" id="Phobius"/>
    </source>
</evidence>
<evidence type="ECO:0000256" key="4">
    <source>
        <dbReference type="ARBA" id="ARBA00023136"/>
    </source>
</evidence>
<dbReference type="InterPro" id="IPR051533">
    <property type="entry name" value="WaaL-like"/>
</dbReference>
<dbReference type="PANTHER" id="PTHR37422">
    <property type="entry name" value="TEICHURONIC ACID BIOSYNTHESIS PROTEIN TUAE"/>
    <property type="match status" value="1"/>
</dbReference>
<dbReference type="Proteomes" id="UP000199296">
    <property type="component" value="Unassembled WGS sequence"/>
</dbReference>
<dbReference type="Pfam" id="PF04932">
    <property type="entry name" value="Wzy_C"/>
    <property type="match status" value="1"/>
</dbReference>
<evidence type="ECO:0000259" key="6">
    <source>
        <dbReference type="Pfam" id="PF04932"/>
    </source>
</evidence>
<evidence type="ECO:0000313" key="7">
    <source>
        <dbReference type="EMBL" id="SDH03367.1"/>
    </source>
</evidence>
<dbReference type="AlphaFoldDB" id="A0A1G7Z404"/>
<feature type="transmembrane region" description="Helical" evidence="5">
    <location>
        <begin position="55"/>
        <end position="73"/>
    </location>
</feature>
<dbReference type="RefSeq" id="WP_093370021.1">
    <property type="nucleotide sequence ID" value="NZ_FNCW01000018.1"/>
</dbReference>
<dbReference type="OrthoDB" id="1118890at2"/>
<feature type="transmembrane region" description="Helical" evidence="5">
    <location>
        <begin position="15"/>
        <end position="43"/>
    </location>
</feature>
<accession>A0A1G7Z404</accession>
<dbReference type="GO" id="GO:0016020">
    <property type="term" value="C:membrane"/>
    <property type="evidence" value="ECO:0007669"/>
    <property type="project" value="UniProtKB-SubCell"/>
</dbReference>
<evidence type="ECO:0000256" key="2">
    <source>
        <dbReference type="ARBA" id="ARBA00022692"/>
    </source>
</evidence>
<keyword evidence="7" id="KW-0436">Ligase</keyword>
<feature type="transmembrane region" description="Helical" evidence="5">
    <location>
        <begin position="166"/>
        <end position="185"/>
    </location>
</feature>
<organism evidence="7 8">
    <name type="scientific">Psychroflexus sediminis</name>
    <dbReference type="NCBI Taxonomy" id="470826"/>
    <lineage>
        <taxon>Bacteria</taxon>
        <taxon>Pseudomonadati</taxon>
        <taxon>Bacteroidota</taxon>
        <taxon>Flavobacteriia</taxon>
        <taxon>Flavobacteriales</taxon>
        <taxon>Flavobacteriaceae</taxon>
        <taxon>Psychroflexus</taxon>
    </lineage>
</organism>
<evidence type="ECO:0000313" key="8">
    <source>
        <dbReference type="Proteomes" id="UP000199296"/>
    </source>
</evidence>
<feature type="transmembrane region" description="Helical" evidence="5">
    <location>
        <begin position="136"/>
        <end position="154"/>
    </location>
</feature>
<dbReference type="InterPro" id="IPR007016">
    <property type="entry name" value="O-antigen_ligase-rel_domated"/>
</dbReference>
<keyword evidence="2 5" id="KW-0812">Transmembrane</keyword>
<feature type="domain" description="O-antigen ligase-related" evidence="6">
    <location>
        <begin position="244"/>
        <end position="387"/>
    </location>
</feature>
<sequence length="463" mass="51813">MRNITSYTLTRYQQLLLHLVIGVVVSVFSVFTQLYLAVIVVYFIYKIVYNQNKTLYALGAAAYIASAEVFLRMTGAMPFWEMGKYLVIFFMLLGMLYEGFKLKAWPVLIFLGLLLPGVVITYLNFDYFEESFRKTILFNLSGPLSLFVTALFCYHRQIKFKTLLKVVDMMILPIISMVVYIILYAPSYEQVVFTTESNQVMSGGYSGNQVSTILGLGMFLTYVRFLIPYRNSVLNIINIALLGLFTYRGLLTFSRGGFITAIVMMAVFTVLFINWAPLVKKAQATMKLVGLGVGGLLIWGVVMLVTGGLIFNRYTGKNAKGIQQDITTGRGDIISEELSAFLEDPFLGIGVGMGKFFRYELDGEIAASHNEVARMIAEHGLFGILALAILLLIPLGFLLSKNRNLLMLPFVAFWFLTINHSAMRVALPGFMYGLALLNVTYASKKTKKSKIKTAPVPRQQAVA</sequence>
<dbReference type="GO" id="GO:0016874">
    <property type="term" value="F:ligase activity"/>
    <property type="evidence" value="ECO:0007669"/>
    <property type="project" value="UniProtKB-KW"/>
</dbReference>
<feature type="transmembrane region" description="Helical" evidence="5">
    <location>
        <begin position="256"/>
        <end position="276"/>
    </location>
</feature>
<gene>
    <name evidence="7" type="ORF">SAMN04488027_1185</name>
</gene>
<keyword evidence="4 5" id="KW-0472">Membrane</keyword>
<protein>
    <submittedName>
        <fullName evidence="7">O-antigen ligase like membrane protein</fullName>
    </submittedName>
</protein>
<feature type="transmembrane region" description="Helical" evidence="5">
    <location>
        <begin position="380"/>
        <end position="398"/>
    </location>
</feature>
<keyword evidence="3 5" id="KW-1133">Transmembrane helix</keyword>
<reference evidence="7 8" key="1">
    <citation type="submission" date="2016-10" db="EMBL/GenBank/DDBJ databases">
        <authorList>
            <person name="de Groot N.N."/>
        </authorList>
    </citation>
    <scope>NUCLEOTIDE SEQUENCE [LARGE SCALE GENOMIC DNA]</scope>
    <source>
        <strain evidence="7 8">DSM 19803</strain>
    </source>
</reference>
<keyword evidence="8" id="KW-1185">Reference proteome</keyword>
<dbReference type="STRING" id="470826.SAMN04488027_1185"/>
<evidence type="ECO:0000256" key="3">
    <source>
        <dbReference type="ARBA" id="ARBA00022989"/>
    </source>
</evidence>
<name>A0A1G7Z404_9FLAO</name>
<feature type="transmembrane region" description="Helical" evidence="5">
    <location>
        <begin position="288"/>
        <end position="311"/>
    </location>
</feature>
<comment type="subcellular location">
    <subcellularLocation>
        <location evidence="1">Membrane</location>
        <topology evidence="1">Multi-pass membrane protein</topology>
    </subcellularLocation>
</comment>
<feature type="transmembrane region" description="Helical" evidence="5">
    <location>
        <begin position="427"/>
        <end position="443"/>
    </location>
</feature>
<proteinExistence type="predicted"/>
<evidence type="ECO:0000256" key="1">
    <source>
        <dbReference type="ARBA" id="ARBA00004141"/>
    </source>
</evidence>